<dbReference type="HOGENOM" id="CLU_009271_0_0_1"/>
<dbReference type="GeneID" id="4322825"/>
<dbReference type="OrthoDB" id="2504266at2759"/>
<dbReference type="OMA" id="PAEEWMG"/>
<feature type="compositionally biased region" description="Acidic residues" evidence="1">
    <location>
        <begin position="986"/>
        <end position="1002"/>
    </location>
</feature>
<name>Q0CF92_ASPTN</name>
<evidence type="ECO:0000256" key="1">
    <source>
        <dbReference type="SAM" id="MobiDB-lite"/>
    </source>
</evidence>
<feature type="compositionally biased region" description="Polar residues" evidence="1">
    <location>
        <begin position="438"/>
        <end position="453"/>
    </location>
</feature>
<sequence length="1106" mass="121674">MARRYQIDELLWLRESPLVTKPASLPPVEEWMGPIPDPATQRKTTNPRDPNNPNDSTGRRPSIFESRHISRGSNSEDIILGPPKTAFASASRVPGKTSVDSIERPLRQPDTEDSKNDRFNFRDRSFRDKETGERDFDRRDGKTTAPFNGRRSDREDWNAGRPRRTFGQDDPERKPRRNGDFDRWESRDGPFERGGRDKDGRFLTRKDGQPGRARHEGSWFRDDNNHDSHDAEEDRSSIRNREWRRDRHGADRDWTRGAKFEQEPEWLDTTDKDEPRRVHTQEDFERWKERMKAGSSQTQVEEKKQSPPEPAASVAQKETRPTDGEIFSSTGTPFQGDATMERFFGLLSESKPPPPPPPQEMNTPSPVESIKKEMLPGKPAKSSRFAGLFSPPPGSPAKETDQQFGIFATKPSPVNSAPKPDADQEGFQRILQMLGGNKSRNSTPHNDNVQLNRPASIHHAEQGPSAVSSPPREQLRRPDPMAMPDTPVRNPGLPLGQDPQAREREHLLRLMQQVHVSPGPNQPQGQPPSAGPGHGMPNMSEILPPPPGLGSAQKTPNFIDDPAIASMPRPDIDQLRRRPTNGPPPGYFEDMPFPPGGNVPITPGGTRAPQGQGLPTMAMQRPPGFEHMPPPPGWAGPQMPPQQGRGPGPLGPPPGIPTPNGGVPPGFMMPMHGNMPPLGERQPLPRGAGAGGAAGFPPPPGMMPPPGYMNGPPPAGFPPMPPSELIGMGPGGQGPFDGNPAPQGPPPSSRHLLDMFGQVGGDARGGMGRYTAIKLDRSISADRTYYVIVVLAHPVLALSGSHAQTLLLPNHSLHFHNQTSPSTAHETSSTLPIHHSPPSTHTPNPRIRRYDDFRADYGLETEHLHDLPNPQHLPKRPRTSSTSAQAYVCEHDTTDPSGPSTFRPNSETPASATQSSPRESDNTAPETANKNTHTEGPGATQDTHIASSIERVSPRVLPLDIRSSMVRSSPIPTPTPTRKPIFTIYEDPEGTDPMDIDIDDPSPDWTSLFPDDDKENEEEEEEEEEEPLDEERVNPGADGPLGWEEEYRVPAPSHANSGDYAVDDVDEAYRVSGTGYDSIGASSSWTLGGARARGWRRTLPWRAIDR</sequence>
<organism evidence="2 3">
    <name type="scientific">Aspergillus terreus (strain NIH 2624 / FGSC A1156)</name>
    <dbReference type="NCBI Taxonomy" id="341663"/>
    <lineage>
        <taxon>Eukaryota</taxon>
        <taxon>Fungi</taxon>
        <taxon>Dikarya</taxon>
        <taxon>Ascomycota</taxon>
        <taxon>Pezizomycotina</taxon>
        <taxon>Eurotiomycetes</taxon>
        <taxon>Eurotiomycetidae</taxon>
        <taxon>Eurotiales</taxon>
        <taxon>Aspergillaceae</taxon>
        <taxon>Aspergillus</taxon>
        <taxon>Aspergillus subgen. Circumdati</taxon>
    </lineage>
</organism>
<feature type="compositionally biased region" description="Polar residues" evidence="1">
    <location>
        <begin position="817"/>
        <end position="826"/>
    </location>
</feature>
<feature type="compositionally biased region" description="Polar residues" evidence="1">
    <location>
        <begin position="895"/>
        <end position="931"/>
    </location>
</feature>
<dbReference type="EMBL" id="CH476604">
    <property type="protein sequence ID" value="EAU31904.1"/>
    <property type="molecule type" value="Genomic_DNA"/>
</dbReference>
<proteinExistence type="predicted"/>
<protein>
    <submittedName>
        <fullName evidence="2">Uncharacterized protein</fullName>
    </submittedName>
</protein>
<dbReference type="eggNOG" id="ENOG502S7KY">
    <property type="taxonomic scope" value="Eukaryota"/>
</dbReference>
<feature type="compositionally biased region" description="Pro residues" evidence="1">
    <location>
        <begin position="581"/>
        <end position="593"/>
    </location>
</feature>
<evidence type="ECO:0000313" key="2">
    <source>
        <dbReference type="EMBL" id="EAU31904.1"/>
    </source>
</evidence>
<dbReference type="AlphaFoldDB" id="Q0CF92"/>
<dbReference type="Proteomes" id="UP000007963">
    <property type="component" value="Unassembled WGS sequence"/>
</dbReference>
<dbReference type="InterPro" id="IPR046784">
    <property type="entry name" value="Eap1"/>
</dbReference>
<feature type="compositionally biased region" description="Basic and acidic residues" evidence="1">
    <location>
        <begin position="269"/>
        <end position="292"/>
    </location>
</feature>
<feature type="region of interest" description="Disordered" evidence="1">
    <location>
        <begin position="622"/>
        <end position="667"/>
    </location>
</feature>
<gene>
    <name evidence="2" type="ORF">ATEG_07642</name>
</gene>
<evidence type="ECO:0000313" key="3">
    <source>
        <dbReference type="Proteomes" id="UP000007963"/>
    </source>
</evidence>
<feature type="compositionally biased region" description="Pro residues" evidence="1">
    <location>
        <begin position="628"/>
        <end position="640"/>
    </location>
</feature>
<reference evidence="3" key="1">
    <citation type="submission" date="2005-09" db="EMBL/GenBank/DDBJ databases">
        <title>Annotation of the Aspergillus terreus NIH2624 genome.</title>
        <authorList>
            <person name="Birren B.W."/>
            <person name="Lander E.S."/>
            <person name="Galagan J.E."/>
            <person name="Nusbaum C."/>
            <person name="Devon K."/>
            <person name="Henn M."/>
            <person name="Ma L.-J."/>
            <person name="Jaffe D.B."/>
            <person name="Butler J."/>
            <person name="Alvarez P."/>
            <person name="Gnerre S."/>
            <person name="Grabherr M."/>
            <person name="Kleber M."/>
            <person name="Mauceli E.W."/>
            <person name="Brockman W."/>
            <person name="Rounsley S."/>
            <person name="Young S.K."/>
            <person name="LaButti K."/>
            <person name="Pushparaj V."/>
            <person name="DeCaprio D."/>
            <person name="Crawford M."/>
            <person name="Koehrsen M."/>
            <person name="Engels R."/>
            <person name="Montgomery P."/>
            <person name="Pearson M."/>
            <person name="Howarth C."/>
            <person name="Larson L."/>
            <person name="Luoma S."/>
            <person name="White J."/>
            <person name="Alvarado L."/>
            <person name="Kodira C.D."/>
            <person name="Zeng Q."/>
            <person name="Oleary S."/>
            <person name="Yandava C."/>
            <person name="Denning D.W."/>
            <person name="Nierman W.C."/>
            <person name="Milne T."/>
            <person name="Madden K."/>
        </authorList>
    </citation>
    <scope>NUCLEOTIDE SEQUENCE [LARGE SCALE GENOMIC DNA]</scope>
    <source>
        <strain evidence="3">NIH 2624 / FGSC A1156</strain>
    </source>
</reference>
<feature type="region of interest" description="Disordered" evidence="1">
    <location>
        <begin position="862"/>
        <end position="1060"/>
    </location>
</feature>
<dbReference type="RefSeq" id="XP_001216263.1">
    <property type="nucleotide sequence ID" value="XM_001216263.1"/>
</dbReference>
<dbReference type="VEuPathDB" id="FungiDB:ATEG_07642"/>
<dbReference type="Pfam" id="PF20566">
    <property type="entry name" value="Eap1"/>
    <property type="match status" value="1"/>
</dbReference>
<feature type="compositionally biased region" description="Acidic residues" evidence="1">
    <location>
        <begin position="1010"/>
        <end position="1029"/>
    </location>
</feature>
<feature type="compositionally biased region" description="Basic and acidic residues" evidence="1">
    <location>
        <begin position="101"/>
        <end position="142"/>
    </location>
</feature>
<accession>Q0CF92</accession>
<feature type="compositionally biased region" description="Basic and acidic residues" evidence="1">
    <location>
        <begin position="166"/>
        <end position="262"/>
    </location>
</feature>
<feature type="region of interest" description="Disordered" evidence="1">
    <location>
        <begin position="16"/>
        <end position="593"/>
    </location>
</feature>
<feature type="region of interest" description="Disordered" evidence="1">
    <location>
        <begin position="817"/>
        <end position="848"/>
    </location>
</feature>
<dbReference type="STRING" id="341663.Q0CF92"/>
<feature type="compositionally biased region" description="Low complexity" evidence="1">
    <location>
        <begin position="827"/>
        <end position="843"/>
    </location>
</feature>